<evidence type="ECO:0000256" key="7">
    <source>
        <dbReference type="ARBA" id="ARBA00023160"/>
    </source>
</evidence>
<keyword evidence="9" id="KW-0511">Multifunctional enzyme</keyword>
<evidence type="ECO:0000313" key="12">
    <source>
        <dbReference type="EMBL" id="ATL90609.1"/>
    </source>
</evidence>
<dbReference type="CDD" id="cd00830">
    <property type="entry name" value="KAS_III"/>
    <property type="match status" value="1"/>
</dbReference>
<evidence type="ECO:0000256" key="4">
    <source>
        <dbReference type="ARBA" id="ARBA00022679"/>
    </source>
</evidence>
<proteinExistence type="inferred from homology"/>
<feature type="active site" evidence="9">
    <location>
        <position position="114"/>
    </location>
</feature>
<accession>A0A291TBY7</accession>
<dbReference type="Pfam" id="PF08545">
    <property type="entry name" value="ACP_syn_III"/>
    <property type="match status" value="1"/>
</dbReference>
<comment type="subunit">
    <text evidence="9">Homodimer.</text>
</comment>
<dbReference type="InterPro" id="IPR013747">
    <property type="entry name" value="ACP_syn_III_C"/>
</dbReference>
<feature type="domain" description="Beta-ketoacyl-[acyl-carrier-protein] synthase III C-terminal" evidence="10">
    <location>
        <begin position="223"/>
        <end position="312"/>
    </location>
</feature>
<name>A0A291TBY7_9FIRM</name>
<keyword evidence="8 9" id="KW-0012">Acyltransferase</keyword>
<comment type="similarity">
    <text evidence="1 9">Belongs to the thiolase-like superfamily. FabH family.</text>
</comment>
<dbReference type="UniPathway" id="UPA00094"/>
<comment type="domain">
    <text evidence="9">The last Arg residue of the ACP-binding site is essential for the weak association between ACP/AcpP and FabH.</text>
</comment>
<evidence type="ECO:0000256" key="8">
    <source>
        <dbReference type="ARBA" id="ARBA00023315"/>
    </source>
</evidence>
<protein>
    <recommendedName>
        <fullName evidence="9">Beta-ketoacyl-[acyl-carrier-protein] synthase III</fullName>
        <shortName evidence="9">Beta-ketoacyl-ACP synthase III</shortName>
        <shortName evidence="9">KAS III</shortName>
        <ecNumber evidence="9">2.3.1.180</ecNumber>
    </recommendedName>
    <alternativeName>
        <fullName evidence="9">3-oxoacyl-[acyl-carrier-protein] synthase 3</fullName>
    </alternativeName>
    <alternativeName>
        <fullName evidence="9">3-oxoacyl-[acyl-carrier-protein] synthase III</fullName>
    </alternativeName>
</protein>
<evidence type="ECO:0000313" key="13">
    <source>
        <dbReference type="Proteomes" id="UP000223709"/>
    </source>
</evidence>
<dbReference type="PANTHER" id="PTHR34069">
    <property type="entry name" value="3-OXOACYL-[ACYL-CARRIER-PROTEIN] SYNTHASE 3"/>
    <property type="match status" value="1"/>
</dbReference>
<dbReference type="InterPro" id="IPR013751">
    <property type="entry name" value="ACP_syn_III_N"/>
</dbReference>
<dbReference type="Proteomes" id="UP000223709">
    <property type="component" value="Chromosome"/>
</dbReference>
<dbReference type="GO" id="GO:0033818">
    <property type="term" value="F:beta-ketoacyl-acyl-carrier-protein synthase III activity"/>
    <property type="evidence" value="ECO:0007669"/>
    <property type="project" value="UniProtKB-UniRule"/>
</dbReference>
<evidence type="ECO:0000259" key="10">
    <source>
        <dbReference type="Pfam" id="PF08541"/>
    </source>
</evidence>
<feature type="region of interest" description="ACP-binding" evidence="9">
    <location>
        <begin position="240"/>
        <end position="244"/>
    </location>
</feature>
<organism evidence="12 13">
    <name type="scientific">Faecalibacterium prausnitzii</name>
    <dbReference type="NCBI Taxonomy" id="853"/>
    <lineage>
        <taxon>Bacteria</taxon>
        <taxon>Bacillati</taxon>
        <taxon>Bacillota</taxon>
        <taxon>Clostridia</taxon>
        <taxon>Eubacteriales</taxon>
        <taxon>Oscillospiraceae</taxon>
        <taxon>Faecalibacterium</taxon>
    </lineage>
</organism>
<keyword evidence="4 9" id="KW-0808">Transferase</keyword>
<dbReference type="HAMAP" id="MF_01815">
    <property type="entry name" value="FabH"/>
    <property type="match status" value="1"/>
</dbReference>
<feature type="active site" evidence="9">
    <location>
        <position position="239"/>
    </location>
</feature>
<dbReference type="SUPFAM" id="SSF53901">
    <property type="entry name" value="Thiolase-like"/>
    <property type="match status" value="1"/>
</dbReference>
<evidence type="ECO:0000256" key="2">
    <source>
        <dbReference type="ARBA" id="ARBA00022490"/>
    </source>
</evidence>
<feature type="active site" evidence="9">
    <location>
        <position position="269"/>
    </location>
</feature>
<keyword evidence="2 9" id="KW-0963">Cytoplasm</keyword>
<gene>
    <name evidence="9" type="primary">fabH</name>
    <name evidence="12" type="ORF">CRH10_10015</name>
</gene>
<evidence type="ECO:0000256" key="1">
    <source>
        <dbReference type="ARBA" id="ARBA00008642"/>
    </source>
</evidence>
<dbReference type="AlphaFoldDB" id="A0A291TBY7"/>
<dbReference type="InterPro" id="IPR016039">
    <property type="entry name" value="Thiolase-like"/>
</dbReference>
<dbReference type="GO" id="GO:0004315">
    <property type="term" value="F:3-oxoacyl-[acyl-carrier-protein] synthase activity"/>
    <property type="evidence" value="ECO:0007669"/>
    <property type="project" value="InterPro"/>
</dbReference>
<keyword evidence="6 9" id="KW-0443">Lipid metabolism</keyword>
<evidence type="ECO:0000256" key="5">
    <source>
        <dbReference type="ARBA" id="ARBA00022832"/>
    </source>
</evidence>
<dbReference type="Gene3D" id="3.40.47.10">
    <property type="match status" value="1"/>
</dbReference>
<evidence type="ECO:0000256" key="3">
    <source>
        <dbReference type="ARBA" id="ARBA00022516"/>
    </source>
</evidence>
<comment type="catalytic activity">
    <reaction evidence="9">
        <text>malonyl-[ACP] + acetyl-CoA + H(+) = 3-oxobutanoyl-[ACP] + CO2 + CoA</text>
        <dbReference type="Rhea" id="RHEA:12080"/>
        <dbReference type="Rhea" id="RHEA-COMP:9623"/>
        <dbReference type="Rhea" id="RHEA-COMP:9625"/>
        <dbReference type="ChEBI" id="CHEBI:15378"/>
        <dbReference type="ChEBI" id="CHEBI:16526"/>
        <dbReference type="ChEBI" id="CHEBI:57287"/>
        <dbReference type="ChEBI" id="CHEBI:57288"/>
        <dbReference type="ChEBI" id="CHEBI:78449"/>
        <dbReference type="ChEBI" id="CHEBI:78450"/>
        <dbReference type="EC" id="2.3.1.180"/>
    </reaction>
</comment>
<dbReference type="GO" id="GO:0006633">
    <property type="term" value="P:fatty acid biosynthetic process"/>
    <property type="evidence" value="ECO:0007669"/>
    <property type="project" value="UniProtKB-UniRule"/>
</dbReference>
<reference evidence="12 13" key="1">
    <citation type="submission" date="2017-10" db="EMBL/GenBank/DDBJ databases">
        <title>Complete Genome Sequence of Faecalibacterium prausnitzii isolated from the gut of healthy adult Indian.</title>
        <authorList>
            <person name="Bag S."/>
            <person name="Ghosh T.S."/>
            <person name="Das B."/>
        </authorList>
    </citation>
    <scope>NUCLEOTIDE SEQUENCE [LARGE SCALE GENOMIC DNA]</scope>
    <source>
        <strain evidence="12 13">Indica</strain>
    </source>
</reference>
<dbReference type="RefSeq" id="WP_098924381.1">
    <property type="nucleotide sequence ID" value="NZ_CP023819.1"/>
</dbReference>
<keyword evidence="3 9" id="KW-0444">Lipid biosynthesis</keyword>
<dbReference type="InterPro" id="IPR004655">
    <property type="entry name" value="FabH"/>
</dbReference>
<dbReference type="EC" id="2.3.1.180" evidence="9"/>
<keyword evidence="7 9" id="KW-0275">Fatty acid biosynthesis</keyword>
<dbReference type="NCBIfam" id="TIGR00747">
    <property type="entry name" value="fabH"/>
    <property type="match status" value="1"/>
</dbReference>
<evidence type="ECO:0000256" key="9">
    <source>
        <dbReference type="HAMAP-Rule" id="MF_01815"/>
    </source>
</evidence>
<dbReference type="Pfam" id="PF08541">
    <property type="entry name" value="ACP_syn_III_C"/>
    <property type="match status" value="1"/>
</dbReference>
<dbReference type="GO" id="GO:0005737">
    <property type="term" value="C:cytoplasm"/>
    <property type="evidence" value="ECO:0007669"/>
    <property type="project" value="UniProtKB-SubCell"/>
</dbReference>
<comment type="subcellular location">
    <subcellularLocation>
        <location evidence="9">Cytoplasm</location>
    </subcellularLocation>
</comment>
<evidence type="ECO:0000259" key="11">
    <source>
        <dbReference type="Pfam" id="PF08545"/>
    </source>
</evidence>
<feature type="domain" description="Beta-ketoacyl-[acyl-carrier-protein] synthase III N-terminal" evidence="11">
    <location>
        <begin position="108"/>
        <end position="171"/>
    </location>
</feature>
<comment type="function">
    <text evidence="9">Catalyzes the condensation reaction of fatty acid synthesis by the addition to an acyl acceptor of two carbons from malonyl-ACP. Catalyzes the first condensation reaction which initiates fatty acid synthesis and may therefore play a role in governing the total rate of fatty acid production. Possesses both acetoacetyl-ACP synthase and acetyl transacylase activities. Its substrate specificity determines the biosynthesis of branched-chain and/or straight-chain of fatty acids.</text>
</comment>
<dbReference type="PANTHER" id="PTHR34069:SF2">
    <property type="entry name" value="BETA-KETOACYL-[ACYL-CARRIER-PROTEIN] SYNTHASE III"/>
    <property type="match status" value="1"/>
</dbReference>
<dbReference type="EMBL" id="CP023819">
    <property type="protein sequence ID" value="ATL90609.1"/>
    <property type="molecule type" value="Genomic_DNA"/>
</dbReference>
<comment type="pathway">
    <text evidence="9">Lipid metabolism; fatty acid biosynthesis.</text>
</comment>
<dbReference type="NCBIfam" id="NF006829">
    <property type="entry name" value="PRK09352.1"/>
    <property type="match status" value="1"/>
</dbReference>
<keyword evidence="5 9" id="KW-0276">Fatty acid metabolism</keyword>
<dbReference type="GO" id="GO:0044550">
    <property type="term" value="P:secondary metabolite biosynthetic process"/>
    <property type="evidence" value="ECO:0007669"/>
    <property type="project" value="TreeGrafter"/>
</dbReference>
<sequence>MNGLQLIATGGALPGRTITNDALSRMVDTSDAWITSRTGIRTRHWCTEGESAATLAIAAARQALDRSGLAPADIACCVCATLSAPDATPSVACQVQAALGLPENRPALDINAACSGFLYGMAVARGMLTTLGGQYALVIGCEALSRLMDPTDRSTCVLFGDGAGAAIFRLADTPFALTLGARGSDVLHAGGPSREGSAPITMDGKAVFRFAVDALPKCLHTVLDETRLTLEDLSWVVCHQANSRIIDHCIKALQADPAKFYKNMDRHGNTSAASIPVALNELAESGQLTPGRPLACIGFGGGLTWGGAILQYKE</sequence>
<evidence type="ECO:0000256" key="6">
    <source>
        <dbReference type="ARBA" id="ARBA00023098"/>
    </source>
</evidence>